<dbReference type="InterPro" id="IPR003675">
    <property type="entry name" value="Rce1/LyrA-like_dom"/>
</dbReference>
<evidence type="ECO:0000259" key="2">
    <source>
        <dbReference type="Pfam" id="PF02517"/>
    </source>
</evidence>
<feature type="transmembrane region" description="Helical" evidence="1">
    <location>
        <begin position="39"/>
        <end position="57"/>
    </location>
</feature>
<dbReference type="GO" id="GO:0004175">
    <property type="term" value="F:endopeptidase activity"/>
    <property type="evidence" value="ECO:0007669"/>
    <property type="project" value="UniProtKB-ARBA"/>
</dbReference>
<gene>
    <name evidence="3" type="ORF">MGMO_11c00680</name>
</gene>
<keyword evidence="1" id="KW-0472">Membrane</keyword>
<keyword evidence="3" id="KW-0645">Protease</keyword>
<dbReference type="STRING" id="1116472.MGMO_11c00680"/>
<evidence type="ECO:0000256" key="1">
    <source>
        <dbReference type="SAM" id="Phobius"/>
    </source>
</evidence>
<dbReference type="EMBL" id="AYLO01000011">
    <property type="protein sequence ID" value="ESS73761.1"/>
    <property type="molecule type" value="Genomic_DNA"/>
</dbReference>
<feature type="transmembrane region" description="Helical" evidence="1">
    <location>
        <begin position="204"/>
        <end position="221"/>
    </location>
</feature>
<feature type="transmembrane region" description="Helical" evidence="1">
    <location>
        <begin position="132"/>
        <end position="151"/>
    </location>
</feature>
<keyword evidence="1" id="KW-1133">Transmembrane helix</keyword>
<feature type="domain" description="CAAX prenyl protease 2/Lysostaphin resistance protein A-like" evidence="2">
    <location>
        <begin position="99"/>
        <end position="189"/>
    </location>
</feature>
<dbReference type="GO" id="GO:0006508">
    <property type="term" value="P:proteolysis"/>
    <property type="evidence" value="ECO:0007669"/>
    <property type="project" value="UniProtKB-KW"/>
</dbReference>
<dbReference type="GO" id="GO:0080120">
    <property type="term" value="P:CAAX-box protein maturation"/>
    <property type="evidence" value="ECO:0007669"/>
    <property type="project" value="UniProtKB-ARBA"/>
</dbReference>
<comment type="caution">
    <text evidence="3">The sequence shown here is derived from an EMBL/GenBank/DDBJ whole genome shotgun (WGS) entry which is preliminary data.</text>
</comment>
<dbReference type="Pfam" id="PF02517">
    <property type="entry name" value="Rce1-like"/>
    <property type="match status" value="1"/>
</dbReference>
<dbReference type="RefSeq" id="WP_023493351.1">
    <property type="nucleotide sequence ID" value="NZ_AYLO01000011.1"/>
</dbReference>
<evidence type="ECO:0000313" key="4">
    <source>
        <dbReference type="Proteomes" id="UP000017842"/>
    </source>
</evidence>
<sequence length="244" mass="27243">MKKLILFAVLLEIGYLALSFALAEIYGQWSVVGEIVRSGLRIISIVFYGYCYRKYFYHAGHPFRIKNRLTPQFAIPLLSFFLFAIFYTNAENETITWQILFAISGIAAGVKEELFYRGIVQNALQKKYGYKIALPAASLVFTLAHVQYIYYGQVGGLVLIALAGIIFGSIFIYTGSVVFTALVHGLYDALLSVNLVPFRLSDSIALPLCFLIALAFLFTISEKFNGMQPTNSANDNNQDTLGLH</sequence>
<accession>V5E2I4</accession>
<keyword evidence="1" id="KW-0812">Transmembrane</keyword>
<feature type="transmembrane region" description="Helical" evidence="1">
    <location>
        <begin position="157"/>
        <end position="183"/>
    </location>
</feature>
<protein>
    <submittedName>
        <fullName evidence="3">CAAX amino terminal protease family</fullName>
    </submittedName>
</protein>
<name>V5E2I4_9GAMM</name>
<keyword evidence="4" id="KW-1185">Reference proteome</keyword>
<proteinExistence type="predicted"/>
<keyword evidence="3" id="KW-0378">Hydrolase</keyword>
<dbReference type="OrthoDB" id="5322702at2"/>
<feature type="transmembrane region" description="Helical" evidence="1">
    <location>
        <begin position="94"/>
        <end position="111"/>
    </location>
</feature>
<evidence type="ECO:0000313" key="3">
    <source>
        <dbReference type="EMBL" id="ESS73761.1"/>
    </source>
</evidence>
<reference evidence="3 4" key="1">
    <citation type="journal article" date="2013" name="Genome Announc.">
        <title>Draft Genome Sequence of the Methanotrophic Gammaproteobacterium Methyloglobulus morosus DSM 22980 Strain KoM1.</title>
        <authorList>
            <person name="Poehlein A."/>
            <person name="Deutzmann J.S."/>
            <person name="Daniel R."/>
            <person name="Simeonova D.D."/>
        </authorList>
    </citation>
    <scope>NUCLEOTIDE SEQUENCE [LARGE SCALE GENOMIC DNA]</scope>
    <source>
        <strain evidence="3 4">KoM1</strain>
    </source>
</reference>
<dbReference type="Proteomes" id="UP000017842">
    <property type="component" value="Unassembled WGS sequence"/>
</dbReference>
<dbReference type="AlphaFoldDB" id="V5E2I4"/>
<dbReference type="eggNOG" id="ENOG5031NCR">
    <property type="taxonomic scope" value="Bacteria"/>
</dbReference>
<organism evidence="3 4">
    <name type="scientific">Methyloglobulus morosus KoM1</name>
    <dbReference type="NCBI Taxonomy" id="1116472"/>
    <lineage>
        <taxon>Bacteria</taxon>
        <taxon>Pseudomonadati</taxon>
        <taxon>Pseudomonadota</taxon>
        <taxon>Gammaproteobacteria</taxon>
        <taxon>Methylococcales</taxon>
        <taxon>Methylococcaceae</taxon>
        <taxon>Methyloglobulus</taxon>
    </lineage>
</organism>
<feature type="transmembrane region" description="Helical" evidence="1">
    <location>
        <begin position="69"/>
        <end position="88"/>
    </location>
</feature>